<organism evidence="2 3">
    <name type="scientific">Streptomyces prasinosporus</name>
    <dbReference type="NCBI Taxonomy" id="68256"/>
    <lineage>
        <taxon>Bacteria</taxon>
        <taxon>Bacillati</taxon>
        <taxon>Actinomycetota</taxon>
        <taxon>Actinomycetes</taxon>
        <taxon>Kitasatosporales</taxon>
        <taxon>Streptomycetaceae</taxon>
        <taxon>Streptomyces</taxon>
        <taxon>Streptomyces albogriseolus group</taxon>
    </lineage>
</organism>
<evidence type="ECO:0000256" key="1">
    <source>
        <dbReference type="SAM" id="MobiDB-lite"/>
    </source>
</evidence>
<accession>A0ABP6TN22</accession>
<name>A0ABP6TN22_9ACTN</name>
<keyword evidence="3" id="KW-1185">Reference proteome</keyword>
<dbReference type="Pfam" id="PF19756">
    <property type="entry name" value="DUF6243"/>
    <property type="match status" value="1"/>
</dbReference>
<dbReference type="RefSeq" id="WP_345575818.1">
    <property type="nucleotide sequence ID" value="NZ_BAAAXF010000021.1"/>
</dbReference>
<evidence type="ECO:0000313" key="3">
    <source>
        <dbReference type="Proteomes" id="UP001501455"/>
    </source>
</evidence>
<evidence type="ECO:0000313" key="2">
    <source>
        <dbReference type="EMBL" id="GAA3495867.1"/>
    </source>
</evidence>
<comment type="caution">
    <text evidence="2">The sequence shown here is derived from an EMBL/GenBank/DDBJ whole genome shotgun (WGS) entry which is preliminary data.</text>
</comment>
<dbReference type="Proteomes" id="UP001501455">
    <property type="component" value="Unassembled WGS sequence"/>
</dbReference>
<dbReference type="EMBL" id="BAAAXF010000021">
    <property type="protein sequence ID" value="GAA3495867.1"/>
    <property type="molecule type" value="Genomic_DNA"/>
</dbReference>
<reference evidence="3" key="1">
    <citation type="journal article" date="2019" name="Int. J. Syst. Evol. Microbiol.">
        <title>The Global Catalogue of Microorganisms (GCM) 10K type strain sequencing project: providing services to taxonomists for standard genome sequencing and annotation.</title>
        <authorList>
            <consortium name="The Broad Institute Genomics Platform"/>
            <consortium name="The Broad Institute Genome Sequencing Center for Infectious Disease"/>
            <person name="Wu L."/>
            <person name="Ma J."/>
        </authorList>
    </citation>
    <scope>NUCLEOTIDE SEQUENCE [LARGE SCALE GENOMIC DNA]</scope>
    <source>
        <strain evidence="3">JCM 4816</strain>
    </source>
</reference>
<dbReference type="InterPro" id="IPR046210">
    <property type="entry name" value="DUF6243"/>
</dbReference>
<feature type="compositionally biased region" description="Basic and acidic residues" evidence="1">
    <location>
        <begin position="35"/>
        <end position="74"/>
    </location>
</feature>
<feature type="region of interest" description="Disordered" evidence="1">
    <location>
        <begin position="1"/>
        <end position="74"/>
    </location>
</feature>
<proteinExistence type="predicted"/>
<sequence length="74" mass="7883">MTRGGAGNAPGVGGARRHLDRETLRGTGRTGRVGGGEDPRARKRELLRGLREQRRGRPRGQRGEGGDGREAPLG</sequence>
<gene>
    <name evidence="2" type="ORF">GCM10019016_029680</name>
</gene>
<feature type="compositionally biased region" description="Gly residues" evidence="1">
    <location>
        <begin position="1"/>
        <end position="14"/>
    </location>
</feature>
<protein>
    <submittedName>
        <fullName evidence="2">Uncharacterized protein</fullName>
    </submittedName>
</protein>